<dbReference type="RefSeq" id="WP_047214812.1">
    <property type="nucleotide sequence ID" value="NZ_CP011568.3"/>
</dbReference>
<organism evidence="2 3">
    <name type="scientific">Pandoraea thiooxydans</name>
    <dbReference type="NCBI Taxonomy" id="445709"/>
    <lineage>
        <taxon>Bacteria</taxon>
        <taxon>Pseudomonadati</taxon>
        <taxon>Pseudomonadota</taxon>
        <taxon>Betaproteobacteria</taxon>
        <taxon>Burkholderiales</taxon>
        <taxon>Burkholderiaceae</taxon>
        <taxon>Pandoraea</taxon>
    </lineage>
</organism>
<dbReference type="AlphaFoldDB" id="A0A0G3EPP5"/>
<dbReference type="SUPFAM" id="SSF53850">
    <property type="entry name" value="Periplasmic binding protein-like II"/>
    <property type="match status" value="1"/>
</dbReference>
<dbReference type="KEGG" id="ptx:ABW99_12550"/>
<dbReference type="Gene3D" id="3.40.190.10">
    <property type="entry name" value="Periplasmic binding protein-like II"/>
    <property type="match status" value="2"/>
</dbReference>
<dbReference type="PANTHER" id="PTHR31528:SF15">
    <property type="entry name" value="RIBOFLAVIN-BINDING PROTEIN RIBY"/>
    <property type="match status" value="1"/>
</dbReference>
<dbReference type="Pfam" id="PF09084">
    <property type="entry name" value="NMT1"/>
    <property type="match status" value="1"/>
</dbReference>
<gene>
    <name evidence="2" type="ORF">ABW99_12550</name>
</gene>
<dbReference type="InterPro" id="IPR027939">
    <property type="entry name" value="NMT1/THI5"/>
</dbReference>
<evidence type="ECO:0000259" key="1">
    <source>
        <dbReference type="Pfam" id="PF09084"/>
    </source>
</evidence>
<dbReference type="Proteomes" id="UP000036700">
    <property type="component" value="Chromosome"/>
</dbReference>
<evidence type="ECO:0000313" key="2">
    <source>
        <dbReference type="EMBL" id="AKJ68915.1"/>
    </source>
</evidence>
<dbReference type="PANTHER" id="PTHR31528">
    <property type="entry name" value="4-AMINO-5-HYDROXYMETHYL-2-METHYLPYRIMIDINE PHOSPHATE SYNTHASE THI11-RELATED"/>
    <property type="match status" value="1"/>
</dbReference>
<dbReference type="GO" id="GO:0009228">
    <property type="term" value="P:thiamine biosynthetic process"/>
    <property type="evidence" value="ECO:0007669"/>
    <property type="project" value="InterPro"/>
</dbReference>
<reference evidence="3" key="1">
    <citation type="submission" date="2015-06" db="EMBL/GenBank/DDBJ databases">
        <authorList>
            <person name="Lim Y.L."/>
            <person name="Ee R."/>
            <person name="Yong D."/>
            <person name="How K.Y."/>
            <person name="Yin W.F."/>
            <person name="Chan K.G."/>
        </authorList>
    </citation>
    <scope>NUCLEOTIDE SEQUENCE [LARGE SCALE GENOMIC DNA]</scope>
    <source>
        <strain evidence="3">DSM 25325</strain>
    </source>
</reference>
<dbReference type="InterPro" id="IPR006311">
    <property type="entry name" value="TAT_signal"/>
</dbReference>
<proteinExistence type="predicted"/>
<dbReference type="PATRIC" id="fig|445709.3.peg.2669"/>
<evidence type="ECO:0000313" key="3">
    <source>
        <dbReference type="Proteomes" id="UP000036700"/>
    </source>
</evidence>
<dbReference type="STRING" id="445709.ABW99_12550"/>
<protein>
    <submittedName>
        <fullName evidence="2">Nitrate ABC transporter substrate-binding protein</fullName>
    </submittedName>
</protein>
<keyword evidence="3" id="KW-1185">Reference proteome</keyword>
<name>A0A0G3EPP5_9BURK</name>
<dbReference type="InterPro" id="IPR015168">
    <property type="entry name" value="SsuA/THI5"/>
</dbReference>
<dbReference type="PROSITE" id="PS51318">
    <property type="entry name" value="TAT"/>
    <property type="match status" value="1"/>
</dbReference>
<accession>A0A0G3EPP5</accession>
<sequence length="339" mass="35847">MSSKFSESVRHFSARMSRRLAMAGVLGAAALAAAGTARAQTQQITFLLPAPANMIAFAPLMLADKQGYYAKEGLSVRFITVQGGAEVGKQLAAGNGDLGDGLGDTPIILRQNGIPIKGVALLGGRTLHQLVTRADANIKTPADLKGKTITVLAYQDTSFYATLAVLASAGLSRNDVHIQAAGPAGVWQQVAAGKAQALVGVPEWGFDVQNAGTKVVMTSTDKYFPGMAQAILASDKTIAERPAMVGKFVHATLTALAEIMKDPAAAAKAYVAAVPSYKGHEAEVQKVLTYYATDVYPGQKTLGAFDPARVEKLQDFYVKEKVVSKKTDVKDLFTNQFVK</sequence>
<feature type="domain" description="SsuA/THI5-like" evidence="1">
    <location>
        <begin position="57"/>
        <end position="266"/>
    </location>
</feature>
<dbReference type="EMBL" id="CP011568">
    <property type="protein sequence ID" value="AKJ68915.1"/>
    <property type="molecule type" value="Genomic_DNA"/>
</dbReference>